<dbReference type="Pfam" id="PF09084">
    <property type="entry name" value="NMT1"/>
    <property type="match status" value="1"/>
</dbReference>
<reference evidence="6 7" key="1">
    <citation type="submission" date="2017-10" db="EMBL/GenBank/DDBJ databases">
        <title>Sequencing the genomes of 1000 actinobacteria strains.</title>
        <authorList>
            <person name="Klenk H.-P."/>
        </authorList>
    </citation>
    <scope>NUCLEOTIDE SEQUENCE [LARGE SCALE GENOMIC DNA]</scope>
    <source>
        <strain evidence="6 7">DSM 21838</strain>
    </source>
</reference>
<dbReference type="AlphaFoldDB" id="A0A2A9EKZ5"/>
<dbReference type="Proteomes" id="UP000222106">
    <property type="component" value="Unassembled WGS sequence"/>
</dbReference>
<dbReference type="InterPro" id="IPR015168">
    <property type="entry name" value="SsuA/THI5"/>
</dbReference>
<evidence type="ECO:0000256" key="2">
    <source>
        <dbReference type="ARBA" id="ARBA00010742"/>
    </source>
</evidence>
<comment type="subcellular location">
    <subcellularLocation>
        <location evidence="1">Periplasm</location>
    </subcellularLocation>
</comment>
<evidence type="ECO:0000259" key="5">
    <source>
        <dbReference type="SMART" id="SM00062"/>
    </source>
</evidence>
<dbReference type="GO" id="GO:0042597">
    <property type="term" value="C:periplasmic space"/>
    <property type="evidence" value="ECO:0007669"/>
    <property type="project" value="UniProtKB-SubCell"/>
</dbReference>
<keyword evidence="3 4" id="KW-0732">Signal</keyword>
<dbReference type="InterPro" id="IPR001638">
    <property type="entry name" value="Solute-binding_3/MltF_N"/>
</dbReference>
<feature type="chain" id="PRO_5013287171" evidence="4">
    <location>
        <begin position="25"/>
        <end position="338"/>
    </location>
</feature>
<organism evidence="6 7">
    <name type="scientific">Georgenia soli</name>
    <dbReference type="NCBI Taxonomy" id="638953"/>
    <lineage>
        <taxon>Bacteria</taxon>
        <taxon>Bacillati</taxon>
        <taxon>Actinomycetota</taxon>
        <taxon>Actinomycetes</taxon>
        <taxon>Micrococcales</taxon>
        <taxon>Bogoriellaceae</taxon>
        <taxon>Georgenia</taxon>
    </lineage>
</organism>
<evidence type="ECO:0000313" key="6">
    <source>
        <dbReference type="EMBL" id="PFG38932.1"/>
    </source>
</evidence>
<dbReference type="PANTHER" id="PTHR30024:SF47">
    <property type="entry name" value="TAURINE-BINDING PERIPLASMIC PROTEIN"/>
    <property type="match status" value="1"/>
</dbReference>
<feature type="domain" description="Solute-binding protein family 3/N-terminal" evidence="5">
    <location>
        <begin position="39"/>
        <end position="270"/>
    </location>
</feature>
<proteinExistence type="inferred from homology"/>
<name>A0A2A9EKZ5_9MICO</name>
<gene>
    <name evidence="6" type="ORF">ATJ97_1424</name>
</gene>
<dbReference type="PROSITE" id="PS51257">
    <property type="entry name" value="PROKAR_LIPOPROTEIN"/>
    <property type="match status" value="1"/>
</dbReference>
<dbReference type="SMART" id="SM00062">
    <property type="entry name" value="PBPb"/>
    <property type="match status" value="1"/>
</dbReference>
<dbReference type="OrthoDB" id="7808807at2"/>
<dbReference type="GO" id="GO:0042918">
    <property type="term" value="P:alkanesulfonate transmembrane transport"/>
    <property type="evidence" value="ECO:0007669"/>
    <property type="project" value="TreeGrafter"/>
</dbReference>
<dbReference type="RefSeq" id="WP_098483117.1">
    <property type="nucleotide sequence ID" value="NZ_PDJI01000004.1"/>
</dbReference>
<keyword evidence="7" id="KW-1185">Reference proteome</keyword>
<dbReference type="EMBL" id="PDJI01000004">
    <property type="protein sequence ID" value="PFG38932.1"/>
    <property type="molecule type" value="Genomic_DNA"/>
</dbReference>
<feature type="signal peptide" evidence="4">
    <location>
        <begin position="1"/>
        <end position="24"/>
    </location>
</feature>
<dbReference type="Gene3D" id="3.40.190.10">
    <property type="entry name" value="Periplasmic binding protein-like II"/>
    <property type="match status" value="2"/>
</dbReference>
<evidence type="ECO:0000256" key="3">
    <source>
        <dbReference type="ARBA" id="ARBA00022729"/>
    </source>
</evidence>
<comment type="caution">
    <text evidence="6">The sequence shown here is derived from an EMBL/GenBank/DDBJ whole genome shotgun (WGS) entry which is preliminary data.</text>
</comment>
<accession>A0A2A9EKZ5</accession>
<dbReference type="PANTHER" id="PTHR30024">
    <property type="entry name" value="ALIPHATIC SULFONATES-BINDING PROTEIN-RELATED"/>
    <property type="match status" value="1"/>
</dbReference>
<evidence type="ECO:0000256" key="4">
    <source>
        <dbReference type="SAM" id="SignalP"/>
    </source>
</evidence>
<comment type="similarity">
    <text evidence="2">Belongs to the bacterial solute-binding protein SsuA/TauA family.</text>
</comment>
<evidence type="ECO:0000256" key="1">
    <source>
        <dbReference type="ARBA" id="ARBA00004418"/>
    </source>
</evidence>
<dbReference type="SUPFAM" id="SSF53850">
    <property type="entry name" value="Periplasmic binding protein-like II"/>
    <property type="match status" value="1"/>
</dbReference>
<protein>
    <submittedName>
        <fullName evidence="6">NitT/TauT family transport system substrate-binding protein</fullName>
    </submittedName>
</protein>
<evidence type="ECO:0000313" key="7">
    <source>
        <dbReference type="Proteomes" id="UP000222106"/>
    </source>
</evidence>
<sequence>MKKIPLLASALTASLLLAACSGGAADEGASAGGAGDLQTVDVGLVQLAIFAPLYVADAKGYFADEGIELNLETVKSGQDAIPLASSGQLDVVAAGFSAGMFSAIESGLDVKVVGSMGVSDGNTESSPTDLVVSSKLVDSGEIASVADLEGRKVGAAGGPGGTGAYLLALALEEAGLTINDVEIVNLGNPDMPTAIANGSIDAGLISAPFSTLALEDGTGVSYGVPPEGTSGTGVIYGGDFVSSDLAQPFFNALARAAKDLQGEDRYSDENLEIIGAATGQTAEEVAAVPLYTWLPDLAPLPDQLAGMERIWMESGALEYAEALPQADYVDPTFSENAE</sequence>